<dbReference type="GO" id="GO:0007059">
    <property type="term" value="P:chromosome segregation"/>
    <property type="evidence" value="ECO:0007669"/>
    <property type="project" value="InterPro"/>
</dbReference>
<organism evidence="11 12">
    <name type="scientific">Gomphillus americanus</name>
    <dbReference type="NCBI Taxonomy" id="1940652"/>
    <lineage>
        <taxon>Eukaryota</taxon>
        <taxon>Fungi</taxon>
        <taxon>Dikarya</taxon>
        <taxon>Ascomycota</taxon>
        <taxon>Pezizomycotina</taxon>
        <taxon>Lecanoromycetes</taxon>
        <taxon>OSLEUM clade</taxon>
        <taxon>Ostropomycetidae</taxon>
        <taxon>Ostropales</taxon>
        <taxon>Graphidaceae</taxon>
        <taxon>Gomphilloideae</taxon>
        <taxon>Gomphillus</taxon>
    </lineage>
</organism>
<dbReference type="AlphaFoldDB" id="A0A8H3ICF5"/>
<keyword evidence="6" id="KW-0175">Coiled coil</keyword>
<evidence type="ECO:0000256" key="1">
    <source>
        <dbReference type="ARBA" id="ARBA00006379"/>
    </source>
</evidence>
<evidence type="ECO:0000256" key="9">
    <source>
        <dbReference type="RuleBase" id="RU367150"/>
    </source>
</evidence>
<evidence type="ECO:0000256" key="7">
    <source>
        <dbReference type="ARBA" id="ARBA00023306"/>
    </source>
</evidence>
<evidence type="ECO:0000256" key="5">
    <source>
        <dbReference type="ARBA" id="ARBA00022838"/>
    </source>
</evidence>
<dbReference type="Pfam" id="PF08234">
    <property type="entry name" value="Spindle_Spc25"/>
    <property type="match status" value="1"/>
</dbReference>
<keyword evidence="9" id="KW-0539">Nucleus</keyword>
<sequence>MSLMYETTLSDTNMRQSMMMMPHPPSTTAAAAAHQQQQNAADTLPTNINFGFEDLRERMARFTLKFDAFIAEGRKRVLDERNEYRSKIAELAEDHKMKDRSIEILSSKATSHAQTIAKEQAESQELLAAIEKFSLQRDQRIDARDRLRVEIASTQKLIAQRLEVQKQYAAKMDAQARYNLPELDFWVDYLCMRIEGVGRADELQFVFTHVDPQDWEREASFELLMSEHEYRVERCRPKIEKERLRLVVDRVNESRDVAVFLKGMRELFVEVMK</sequence>
<keyword evidence="8 9" id="KW-0137">Centromere</keyword>
<evidence type="ECO:0000256" key="8">
    <source>
        <dbReference type="ARBA" id="ARBA00023328"/>
    </source>
</evidence>
<evidence type="ECO:0000313" key="11">
    <source>
        <dbReference type="EMBL" id="CAF9910985.1"/>
    </source>
</evidence>
<dbReference type="GO" id="GO:0031262">
    <property type="term" value="C:Ndc80 complex"/>
    <property type="evidence" value="ECO:0007669"/>
    <property type="project" value="InterPro"/>
</dbReference>
<keyword evidence="5 9" id="KW-0995">Kinetochore</keyword>
<comment type="function">
    <text evidence="9">Acts as a component of the essential kinetochore-associated NDC80 complex, which is required for chromosome segregation and spindle checkpoint activity.</text>
</comment>
<dbReference type="GO" id="GO:0051301">
    <property type="term" value="P:cell division"/>
    <property type="evidence" value="ECO:0007669"/>
    <property type="project" value="UniProtKB-UniRule"/>
</dbReference>
<comment type="subunit">
    <text evidence="9">Component of the NDC80 complex.</text>
</comment>
<evidence type="ECO:0000256" key="3">
    <source>
        <dbReference type="ARBA" id="ARBA00022618"/>
    </source>
</evidence>
<evidence type="ECO:0000259" key="10">
    <source>
        <dbReference type="Pfam" id="PF08234"/>
    </source>
</evidence>
<keyword evidence="7 9" id="KW-0131">Cell cycle</keyword>
<dbReference type="Proteomes" id="UP000664169">
    <property type="component" value="Unassembled WGS sequence"/>
</dbReference>
<dbReference type="InterPro" id="IPR013255">
    <property type="entry name" value="Spc25_C"/>
</dbReference>
<evidence type="ECO:0000313" key="12">
    <source>
        <dbReference type="Proteomes" id="UP000664169"/>
    </source>
</evidence>
<evidence type="ECO:0000256" key="4">
    <source>
        <dbReference type="ARBA" id="ARBA00022776"/>
    </source>
</evidence>
<proteinExistence type="inferred from homology"/>
<dbReference type="GO" id="GO:0005634">
    <property type="term" value="C:nucleus"/>
    <property type="evidence" value="ECO:0007669"/>
    <property type="project" value="UniProtKB-SubCell"/>
</dbReference>
<dbReference type="OrthoDB" id="4056921at2759"/>
<feature type="domain" description="Chromosome segregation protein Spc25 C-terminal" evidence="10">
    <location>
        <begin position="199"/>
        <end position="269"/>
    </location>
</feature>
<comment type="caution">
    <text evidence="11">The sequence shown here is derived from an EMBL/GenBank/DDBJ whole genome shotgun (WGS) entry which is preliminary data.</text>
</comment>
<keyword evidence="3 9" id="KW-0132">Cell division</keyword>
<gene>
    <name evidence="11" type="ORF">GOMPHAMPRED_007259</name>
</gene>
<keyword evidence="4 9" id="KW-0498">Mitosis</keyword>
<dbReference type="EMBL" id="CAJPDQ010000006">
    <property type="protein sequence ID" value="CAF9910985.1"/>
    <property type="molecule type" value="Genomic_DNA"/>
</dbReference>
<accession>A0A8H3ICF5</accession>
<dbReference type="CDD" id="cd23784">
    <property type="entry name" value="RWD_Spc25"/>
    <property type="match status" value="1"/>
</dbReference>
<dbReference type="PANTHER" id="PTHR14281">
    <property type="entry name" value="KINETOCHORE PROTEIN SPC25-RELATED"/>
    <property type="match status" value="1"/>
</dbReference>
<comment type="subcellular location">
    <subcellularLocation>
        <location evidence="9">Nucleus</location>
    </subcellularLocation>
    <subcellularLocation>
        <location evidence="9">Chromosome</location>
        <location evidence="9">Centromere</location>
        <location evidence="9">Kinetochore</location>
    </subcellularLocation>
</comment>
<keyword evidence="12" id="KW-1185">Reference proteome</keyword>
<dbReference type="Gene3D" id="3.30.457.50">
    <property type="entry name" value="Chromosome segregation protein Spc25"/>
    <property type="match status" value="1"/>
</dbReference>
<reference evidence="11" key="1">
    <citation type="submission" date="2021-03" db="EMBL/GenBank/DDBJ databases">
        <authorList>
            <person name="Tagirdzhanova G."/>
        </authorList>
    </citation>
    <scope>NUCLEOTIDE SEQUENCE</scope>
</reference>
<name>A0A8H3ICF5_9LECA</name>
<dbReference type="FunFam" id="3.30.457.50:FF:000001">
    <property type="entry name" value="Probable kinetochore protein spc25"/>
    <property type="match status" value="1"/>
</dbReference>
<comment type="similarity">
    <text evidence="1 9">Belongs to the SPC25 family.</text>
</comment>
<protein>
    <recommendedName>
        <fullName evidence="9">Kinetochore protein SPC25</fullName>
    </recommendedName>
</protein>
<evidence type="ECO:0000256" key="2">
    <source>
        <dbReference type="ARBA" id="ARBA00022454"/>
    </source>
</evidence>
<dbReference type="InterPro" id="IPR045143">
    <property type="entry name" value="Spc25"/>
</dbReference>
<evidence type="ECO:0000256" key="6">
    <source>
        <dbReference type="ARBA" id="ARBA00023054"/>
    </source>
</evidence>
<dbReference type="PANTHER" id="PTHR14281:SF0">
    <property type="entry name" value="KINETOCHORE PROTEIN SPC25"/>
    <property type="match status" value="1"/>
</dbReference>
<keyword evidence="2 9" id="KW-0158">Chromosome</keyword>